<dbReference type="Proteomes" id="UP000194127">
    <property type="component" value="Unassembled WGS sequence"/>
</dbReference>
<feature type="region of interest" description="Disordered" evidence="1">
    <location>
        <begin position="83"/>
        <end position="104"/>
    </location>
</feature>
<dbReference type="STRING" id="670580.A0A1X6NHD5"/>
<dbReference type="OrthoDB" id="2745518at2759"/>
<dbReference type="GeneID" id="36328586"/>
<evidence type="ECO:0008006" key="4">
    <source>
        <dbReference type="Google" id="ProtNLM"/>
    </source>
</evidence>
<evidence type="ECO:0000313" key="3">
    <source>
        <dbReference type="Proteomes" id="UP000194127"/>
    </source>
</evidence>
<protein>
    <recommendedName>
        <fullName evidence="4">Aprataxin and PNK-like factor PBZ domain-containing protein</fullName>
    </recommendedName>
</protein>
<proteinExistence type="predicted"/>
<name>A0A1X6NHD5_9APHY</name>
<sequence length="476" mass="54440">MTAFSDLSHDLVDRIFTYVRDFGTLAALIRTSKTIYEVFEARPKSIVRAVAENVIGNCDALPAATRLVRFQLTLNKYTVEYEGDDADDTDNQRPKDPGPTEEDALRAPLTRAEANLLEWHGPVVQELEDIFSWRNKDRASPKSTLTLAESSRFCSAMYRFWLYCEVHGPPEYWEDDEPQDFSQECANFFKAYMVDDIFDIARAADFIADLVAWCDGALGDPALATPPKDWFRCKSSIGPSTVLGDFKKISASQPENAEEGFFWRAYESHMRTLKLGPKVCKERLAKAILTEVVGQHDTCFRCHAVQGINLYGATTWPLLRGQLCQTKLFALMPGNLVRNVSENQQFLLSTHWGVFIGSQFDYTKMMDEIMDILDDQEHIWQKDKWYCFQCVEQLMKERLWRWWRERKVQEGKPVLPNCWYGWNCRTMTHRQQHASRLNHLCKPMRGDGPTQPQPASGPTAHTLVLLPAPATDTAGA</sequence>
<dbReference type="RefSeq" id="XP_024344640.1">
    <property type="nucleotide sequence ID" value="XM_024483637.1"/>
</dbReference>
<keyword evidence="3" id="KW-1185">Reference proteome</keyword>
<reference evidence="2 3" key="1">
    <citation type="submission" date="2017-04" db="EMBL/GenBank/DDBJ databases">
        <title>Genome Sequence of the Model Brown-Rot Fungus Postia placenta SB12.</title>
        <authorList>
            <consortium name="DOE Joint Genome Institute"/>
            <person name="Gaskell J."/>
            <person name="Kersten P."/>
            <person name="Larrondo L.F."/>
            <person name="Canessa P."/>
            <person name="Martinez D."/>
            <person name="Hibbett D."/>
            <person name="Schmoll M."/>
            <person name="Kubicek C.P."/>
            <person name="Martinez A.T."/>
            <person name="Yadav J."/>
            <person name="Master E."/>
            <person name="Magnuson J.K."/>
            <person name="James T."/>
            <person name="Yaver D."/>
            <person name="Berka R."/>
            <person name="Labutti K."/>
            <person name="Lipzen A."/>
            <person name="Aerts A."/>
            <person name="Barry K."/>
            <person name="Henrissat B."/>
            <person name="Blanchette R."/>
            <person name="Grigoriev I."/>
            <person name="Cullen D."/>
        </authorList>
    </citation>
    <scope>NUCLEOTIDE SEQUENCE [LARGE SCALE GENOMIC DNA]</scope>
    <source>
        <strain evidence="2 3">MAD-698-R-SB12</strain>
    </source>
</reference>
<accession>A0A1X6NHD5</accession>
<organism evidence="2 3">
    <name type="scientific">Postia placenta MAD-698-R-SB12</name>
    <dbReference type="NCBI Taxonomy" id="670580"/>
    <lineage>
        <taxon>Eukaryota</taxon>
        <taxon>Fungi</taxon>
        <taxon>Dikarya</taxon>
        <taxon>Basidiomycota</taxon>
        <taxon>Agaricomycotina</taxon>
        <taxon>Agaricomycetes</taxon>
        <taxon>Polyporales</taxon>
        <taxon>Adustoporiaceae</taxon>
        <taxon>Rhodonia</taxon>
    </lineage>
</organism>
<evidence type="ECO:0000256" key="1">
    <source>
        <dbReference type="SAM" id="MobiDB-lite"/>
    </source>
</evidence>
<dbReference type="EMBL" id="KZ110591">
    <property type="protein sequence ID" value="OSX67846.1"/>
    <property type="molecule type" value="Genomic_DNA"/>
</dbReference>
<dbReference type="AlphaFoldDB" id="A0A1X6NHD5"/>
<gene>
    <name evidence="2" type="ORF">POSPLADRAFT_1127525</name>
</gene>
<evidence type="ECO:0000313" key="2">
    <source>
        <dbReference type="EMBL" id="OSX67846.1"/>
    </source>
</evidence>